<accession>A0AAV3Q3Q9</accession>
<evidence type="ECO:0000256" key="1">
    <source>
        <dbReference type="SAM" id="MobiDB-lite"/>
    </source>
</evidence>
<evidence type="ECO:0000313" key="2">
    <source>
        <dbReference type="EMBL" id="GAA0157250.1"/>
    </source>
</evidence>
<protein>
    <submittedName>
        <fullName evidence="2">Uncharacterized protein</fullName>
    </submittedName>
</protein>
<sequence length="100" mass="11635">MEVVVSHFEHDNKENIPPFSSKNMKQEQVKGQSSAACIVKRKFRRPLRDITHLFNQPNLQNPAAFTDIQLNLTSLRKRKAADEVDSMHKSCSKILRKEFR</sequence>
<organism evidence="2 3">
    <name type="scientific">Lithospermum erythrorhizon</name>
    <name type="common">Purple gromwell</name>
    <name type="synonym">Lithospermum officinale var. erythrorhizon</name>
    <dbReference type="NCBI Taxonomy" id="34254"/>
    <lineage>
        <taxon>Eukaryota</taxon>
        <taxon>Viridiplantae</taxon>
        <taxon>Streptophyta</taxon>
        <taxon>Embryophyta</taxon>
        <taxon>Tracheophyta</taxon>
        <taxon>Spermatophyta</taxon>
        <taxon>Magnoliopsida</taxon>
        <taxon>eudicotyledons</taxon>
        <taxon>Gunneridae</taxon>
        <taxon>Pentapetalae</taxon>
        <taxon>asterids</taxon>
        <taxon>lamiids</taxon>
        <taxon>Boraginales</taxon>
        <taxon>Boraginaceae</taxon>
        <taxon>Boraginoideae</taxon>
        <taxon>Lithospermeae</taxon>
        <taxon>Lithospermum</taxon>
    </lineage>
</organism>
<reference evidence="2 3" key="1">
    <citation type="submission" date="2024-01" db="EMBL/GenBank/DDBJ databases">
        <title>The complete chloroplast genome sequence of Lithospermum erythrorhizon: insights into the phylogenetic relationship among Boraginaceae species and the maternal lineages of purple gromwells.</title>
        <authorList>
            <person name="Okada T."/>
            <person name="Watanabe K."/>
        </authorList>
    </citation>
    <scope>NUCLEOTIDE SEQUENCE [LARGE SCALE GENOMIC DNA]</scope>
</reference>
<dbReference type="AlphaFoldDB" id="A0AAV3Q3Q9"/>
<dbReference type="Proteomes" id="UP001454036">
    <property type="component" value="Unassembled WGS sequence"/>
</dbReference>
<feature type="region of interest" description="Disordered" evidence="1">
    <location>
        <begin position="1"/>
        <end position="33"/>
    </location>
</feature>
<dbReference type="EMBL" id="BAABME010003063">
    <property type="protein sequence ID" value="GAA0157250.1"/>
    <property type="molecule type" value="Genomic_DNA"/>
</dbReference>
<name>A0AAV3Q3Q9_LITER</name>
<proteinExistence type="predicted"/>
<keyword evidence="3" id="KW-1185">Reference proteome</keyword>
<comment type="caution">
    <text evidence="2">The sequence shown here is derived from an EMBL/GenBank/DDBJ whole genome shotgun (WGS) entry which is preliminary data.</text>
</comment>
<gene>
    <name evidence="2" type="ORF">LIER_14557</name>
</gene>
<evidence type="ECO:0000313" key="3">
    <source>
        <dbReference type="Proteomes" id="UP001454036"/>
    </source>
</evidence>